<feature type="transmembrane region" description="Helical" evidence="7">
    <location>
        <begin position="123"/>
        <end position="146"/>
    </location>
</feature>
<dbReference type="NCBIfam" id="TIGR00765">
    <property type="entry name" value="yihY_not_rbn"/>
    <property type="match status" value="1"/>
</dbReference>
<feature type="region of interest" description="Disordered" evidence="6">
    <location>
        <begin position="1"/>
        <end position="35"/>
    </location>
</feature>
<evidence type="ECO:0000256" key="7">
    <source>
        <dbReference type="SAM" id="Phobius"/>
    </source>
</evidence>
<accession>A0A2A9F287</accession>
<comment type="caution">
    <text evidence="8">The sequence shown here is derived from an EMBL/GenBank/DDBJ whole genome shotgun (WGS) entry which is preliminary data.</text>
</comment>
<dbReference type="EMBL" id="PDJJ01000001">
    <property type="protein sequence ID" value="PFG44652.1"/>
    <property type="molecule type" value="Genomic_DNA"/>
</dbReference>
<feature type="transmembrane region" description="Helical" evidence="7">
    <location>
        <begin position="167"/>
        <end position="192"/>
    </location>
</feature>
<keyword evidence="5 7" id="KW-0472">Membrane</keyword>
<dbReference type="AlphaFoldDB" id="A0A2A9F287"/>
<dbReference type="RefSeq" id="WP_098464830.1">
    <property type="nucleotide sequence ID" value="NZ_PDJJ01000001.1"/>
</dbReference>
<name>A0A2A9F287_9MICO</name>
<sequence>MAGTESGPTRPDTDDGVPLEAIAPEDPVTEGHDRARPAYGQALKSTLREFSEDGCTDLAAALTYYSVMASAPAILALVSLLGFVGDAEAALDSITTALEEFLPQETLDIITPLIDNALTSTGAGFALIAGLVLALWSASGYVGAFGRAMNVVYEVAEGRPVWKLRPVMYAITLAVVLLAVVIVASLVLSGPIVSAVGDAVGLSAAALTVWNIAKWPVALLLVVFVVALLYHFTPNVKHPRFRWTSLGSAVAIGIWILASAGFAFYVTSFSYGSTYGTLGTVIVFLLWLWITNLALLLGAELDSEIERSRELRDGYEAEVTLQLPPRDTRASDKKAAKKAESVAEAREVRQAATADQDVAATRTDSASSTSSPTAD</sequence>
<keyword evidence="3 7" id="KW-0812">Transmembrane</keyword>
<evidence type="ECO:0000256" key="1">
    <source>
        <dbReference type="ARBA" id="ARBA00004651"/>
    </source>
</evidence>
<dbReference type="PANTHER" id="PTHR30213">
    <property type="entry name" value="INNER MEMBRANE PROTEIN YHJD"/>
    <property type="match status" value="1"/>
</dbReference>
<keyword evidence="4 7" id="KW-1133">Transmembrane helix</keyword>
<evidence type="ECO:0000256" key="3">
    <source>
        <dbReference type="ARBA" id="ARBA00022692"/>
    </source>
</evidence>
<dbReference type="OrthoDB" id="9781030at2"/>
<feature type="transmembrane region" description="Helical" evidence="7">
    <location>
        <begin position="278"/>
        <end position="299"/>
    </location>
</feature>
<evidence type="ECO:0000313" key="9">
    <source>
        <dbReference type="Proteomes" id="UP000224130"/>
    </source>
</evidence>
<feature type="compositionally biased region" description="Low complexity" evidence="6">
    <location>
        <begin position="350"/>
        <end position="375"/>
    </location>
</feature>
<protein>
    <submittedName>
        <fullName evidence="8">Membrane protein</fullName>
    </submittedName>
</protein>
<feature type="transmembrane region" description="Helical" evidence="7">
    <location>
        <begin position="212"/>
        <end position="232"/>
    </location>
</feature>
<dbReference type="InterPro" id="IPR017039">
    <property type="entry name" value="Virul_fac_BrkB"/>
</dbReference>
<dbReference type="GO" id="GO:0005886">
    <property type="term" value="C:plasma membrane"/>
    <property type="evidence" value="ECO:0007669"/>
    <property type="project" value="UniProtKB-SubCell"/>
</dbReference>
<proteinExistence type="predicted"/>
<comment type="subcellular location">
    <subcellularLocation>
        <location evidence="1">Cell membrane</location>
        <topology evidence="1">Multi-pass membrane protein</topology>
    </subcellularLocation>
</comment>
<dbReference type="PANTHER" id="PTHR30213:SF0">
    <property type="entry name" value="UPF0761 MEMBRANE PROTEIN YIHY"/>
    <property type="match status" value="1"/>
</dbReference>
<evidence type="ECO:0000256" key="5">
    <source>
        <dbReference type="ARBA" id="ARBA00023136"/>
    </source>
</evidence>
<keyword evidence="9" id="KW-1185">Reference proteome</keyword>
<keyword evidence="2" id="KW-1003">Cell membrane</keyword>
<dbReference type="Proteomes" id="UP000224130">
    <property type="component" value="Unassembled WGS sequence"/>
</dbReference>
<feature type="region of interest" description="Disordered" evidence="6">
    <location>
        <begin position="324"/>
        <end position="375"/>
    </location>
</feature>
<evidence type="ECO:0000256" key="4">
    <source>
        <dbReference type="ARBA" id="ARBA00022989"/>
    </source>
</evidence>
<organism evidence="8 9">
    <name type="scientific">Isoptericola jiangsuensis</name>
    <dbReference type="NCBI Taxonomy" id="548579"/>
    <lineage>
        <taxon>Bacteria</taxon>
        <taxon>Bacillati</taxon>
        <taxon>Actinomycetota</taxon>
        <taxon>Actinomycetes</taxon>
        <taxon>Micrococcales</taxon>
        <taxon>Promicromonosporaceae</taxon>
        <taxon>Isoptericola</taxon>
    </lineage>
</organism>
<evidence type="ECO:0000256" key="2">
    <source>
        <dbReference type="ARBA" id="ARBA00022475"/>
    </source>
</evidence>
<dbReference type="Pfam" id="PF03631">
    <property type="entry name" value="Virul_fac_BrkB"/>
    <property type="match status" value="1"/>
</dbReference>
<gene>
    <name evidence="8" type="ORF">ATJ88_3388</name>
</gene>
<evidence type="ECO:0000256" key="6">
    <source>
        <dbReference type="SAM" id="MobiDB-lite"/>
    </source>
</evidence>
<feature type="compositionally biased region" description="Basic and acidic residues" evidence="6">
    <location>
        <begin position="326"/>
        <end position="349"/>
    </location>
</feature>
<reference evidence="8 9" key="1">
    <citation type="submission" date="2017-10" db="EMBL/GenBank/DDBJ databases">
        <title>Sequencing the genomes of 1000 actinobacteria strains.</title>
        <authorList>
            <person name="Klenk H.-P."/>
        </authorList>
    </citation>
    <scope>NUCLEOTIDE SEQUENCE [LARGE SCALE GENOMIC DNA]</scope>
    <source>
        <strain evidence="8 9">DSM 21863</strain>
    </source>
</reference>
<feature type="transmembrane region" description="Helical" evidence="7">
    <location>
        <begin position="58"/>
        <end position="84"/>
    </location>
</feature>
<feature type="transmembrane region" description="Helical" evidence="7">
    <location>
        <begin position="244"/>
        <end position="266"/>
    </location>
</feature>
<evidence type="ECO:0000313" key="8">
    <source>
        <dbReference type="EMBL" id="PFG44652.1"/>
    </source>
</evidence>